<reference evidence="8 9" key="1">
    <citation type="journal article" date="2021" name="J. Hered.">
        <title>A chromosome-level genome assembly of the parasitoid wasp, Cotesia glomerata (Hymenoptera: Braconidae).</title>
        <authorList>
            <person name="Pinto B.J."/>
            <person name="Weis J.J."/>
            <person name="Gamble T."/>
            <person name="Ode P.J."/>
            <person name="Paul R."/>
            <person name="Zaspel J.M."/>
        </authorList>
    </citation>
    <scope>NUCLEOTIDE SEQUENCE [LARGE SCALE GENOMIC DNA]</scope>
    <source>
        <strain evidence="8">CgM1</strain>
    </source>
</reference>
<dbReference type="Gene3D" id="3.40.50.12780">
    <property type="entry name" value="N-terminal domain of ligase-like"/>
    <property type="match status" value="1"/>
</dbReference>
<evidence type="ECO:0000256" key="1">
    <source>
        <dbReference type="ARBA" id="ARBA00004275"/>
    </source>
</evidence>
<dbReference type="GO" id="GO:0016405">
    <property type="term" value="F:CoA-ligase activity"/>
    <property type="evidence" value="ECO:0007669"/>
    <property type="project" value="TreeGrafter"/>
</dbReference>
<dbReference type="GO" id="GO:0005777">
    <property type="term" value="C:peroxisome"/>
    <property type="evidence" value="ECO:0007669"/>
    <property type="project" value="UniProtKB-SubCell"/>
</dbReference>
<evidence type="ECO:0000256" key="5">
    <source>
        <dbReference type="SAM" id="Phobius"/>
    </source>
</evidence>
<dbReference type="AlphaFoldDB" id="A0AAV7J0E1"/>
<comment type="similarity">
    <text evidence="2">Belongs to the ATP-dependent AMP-binding enzyme family.</text>
</comment>
<dbReference type="Proteomes" id="UP000826195">
    <property type="component" value="Unassembled WGS sequence"/>
</dbReference>
<protein>
    <recommendedName>
        <fullName evidence="10">Luciferin 4-monooxygenase-like</fullName>
    </recommendedName>
</protein>
<accession>A0AAV7J0E1</accession>
<keyword evidence="5" id="KW-0812">Transmembrane</keyword>
<gene>
    <name evidence="8" type="ORF">KQX54_018595</name>
</gene>
<dbReference type="Pfam" id="PF13193">
    <property type="entry name" value="AMP-binding_C"/>
    <property type="match status" value="1"/>
</dbReference>
<dbReference type="PROSITE" id="PS00455">
    <property type="entry name" value="AMP_BINDING"/>
    <property type="match status" value="1"/>
</dbReference>
<dbReference type="InterPro" id="IPR042099">
    <property type="entry name" value="ANL_N_sf"/>
</dbReference>
<evidence type="ECO:0000313" key="9">
    <source>
        <dbReference type="Proteomes" id="UP000826195"/>
    </source>
</evidence>
<keyword evidence="3" id="KW-0436">Ligase</keyword>
<evidence type="ECO:0000259" key="6">
    <source>
        <dbReference type="Pfam" id="PF00501"/>
    </source>
</evidence>
<feature type="transmembrane region" description="Helical" evidence="5">
    <location>
        <begin position="233"/>
        <end position="250"/>
    </location>
</feature>
<dbReference type="InterPro" id="IPR020845">
    <property type="entry name" value="AMP-binding_CS"/>
</dbReference>
<keyword evidence="5" id="KW-0472">Membrane</keyword>
<evidence type="ECO:0000256" key="4">
    <source>
        <dbReference type="ARBA" id="ARBA00023140"/>
    </source>
</evidence>
<proteinExistence type="inferred from homology"/>
<dbReference type="Gene3D" id="3.30.300.30">
    <property type="match status" value="1"/>
</dbReference>
<comment type="subcellular location">
    <subcellularLocation>
        <location evidence="1">Peroxisome</location>
    </subcellularLocation>
</comment>
<evidence type="ECO:0000256" key="2">
    <source>
        <dbReference type="ARBA" id="ARBA00006432"/>
    </source>
</evidence>
<evidence type="ECO:0000256" key="3">
    <source>
        <dbReference type="ARBA" id="ARBA00022598"/>
    </source>
</evidence>
<dbReference type="EMBL" id="JAHXZJ010000374">
    <property type="protein sequence ID" value="KAH0561669.1"/>
    <property type="molecule type" value="Genomic_DNA"/>
</dbReference>
<dbReference type="InterPro" id="IPR000873">
    <property type="entry name" value="AMP-dep_synth/lig_dom"/>
</dbReference>
<dbReference type="SUPFAM" id="SSF56801">
    <property type="entry name" value="Acetyl-CoA synthetase-like"/>
    <property type="match status" value="1"/>
</dbReference>
<keyword evidence="4" id="KW-0576">Peroxisome</keyword>
<keyword evidence="5" id="KW-1133">Transmembrane helix</keyword>
<dbReference type="InterPro" id="IPR025110">
    <property type="entry name" value="AMP-bd_C"/>
</dbReference>
<evidence type="ECO:0000313" key="8">
    <source>
        <dbReference type="EMBL" id="KAH0561669.1"/>
    </source>
</evidence>
<evidence type="ECO:0008006" key="10">
    <source>
        <dbReference type="Google" id="ProtNLM"/>
    </source>
</evidence>
<dbReference type="Pfam" id="PF00501">
    <property type="entry name" value="AMP-binding"/>
    <property type="match status" value="1"/>
</dbReference>
<feature type="domain" description="AMP-binding enzyme C-terminal" evidence="7">
    <location>
        <begin position="450"/>
        <end position="525"/>
    </location>
</feature>
<feature type="domain" description="AMP-dependent synthetase/ligase" evidence="6">
    <location>
        <begin position="40"/>
        <end position="398"/>
    </location>
</feature>
<dbReference type="PANTHER" id="PTHR24096:SF149">
    <property type="entry name" value="AMP-BINDING DOMAIN-CONTAINING PROTEIN-RELATED"/>
    <property type="match status" value="1"/>
</dbReference>
<keyword evidence="9" id="KW-1185">Reference proteome</keyword>
<dbReference type="InterPro" id="IPR045851">
    <property type="entry name" value="AMP-bd_C_sf"/>
</dbReference>
<name>A0AAV7J0E1_COTGL</name>
<organism evidence="8 9">
    <name type="scientific">Cotesia glomerata</name>
    <name type="common">Lepidopteran parasitic wasp</name>
    <name type="synonym">Apanteles glomeratus</name>
    <dbReference type="NCBI Taxonomy" id="32391"/>
    <lineage>
        <taxon>Eukaryota</taxon>
        <taxon>Metazoa</taxon>
        <taxon>Ecdysozoa</taxon>
        <taxon>Arthropoda</taxon>
        <taxon>Hexapoda</taxon>
        <taxon>Insecta</taxon>
        <taxon>Pterygota</taxon>
        <taxon>Neoptera</taxon>
        <taxon>Endopterygota</taxon>
        <taxon>Hymenoptera</taxon>
        <taxon>Apocrita</taxon>
        <taxon>Ichneumonoidea</taxon>
        <taxon>Braconidae</taxon>
        <taxon>Microgastrinae</taxon>
        <taxon>Cotesia</taxon>
    </lineage>
</organism>
<evidence type="ECO:0000259" key="7">
    <source>
        <dbReference type="Pfam" id="PF13193"/>
    </source>
</evidence>
<sequence length="542" mass="61047">MAAKQQTREIPKPVCVDRIWKGFKISLPEGFFKIGEKIYAQFKKFPDFVAQIDGASGKKDTYECMGDRSIRCALWLKELGVGRGDVVGLCSNNHMDSCIPMIASFYLGAISNPWWDSCLNEDLVMYFVKTTNPKVLFCDEDNAETIIKALKKMESSLPVVFFSEKFNMPFQDILKAPSAEEVNKFECTKIEAEDPMIILYTSGTTSYPKGALHTYQSFVSMISYHRPDTTPQIVLWFSGLCWMSGLLAVFRSIMAKATMIVYHNLSEEDACRLVEKYKVTRMSMGASTANRFSKTKEAWKYDVSSLKIVSYGGGIAIKEVIEALKSLFKNADIYVAYGSTECGAATGGKVDAPKLTSCGKVFFNTEVKVVDPETNRIMGPNEQGELCCRTLMLMTRYWNNPTATEEVIDSEGWYHTGDLGYYDEDGDFFIVERIKELIKYRLHHVPPAAIENVIQELPGIAEVAVVAKPSFEDLELPMAFVTRVPGMQVTETEIHEAVEKNLQDRMKLRGGICFLDKMPYTISKKISKRELRAMAKNMAKKA</sequence>
<dbReference type="PANTHER" id="PTHR24096">
    <property type="entry name" value="LONG-CHAIN-FATTY-ACID--COA LIGASE"/>
    <property type="match status" value="1"/>
</dbReference>
<comment type="caution">
    <text evidence="8">The sequence shown here is derived from an EMBL/GenBank/DDBJ whole genome shotgun (WGS) entry which is preliminary data.</text>
</comment>